<dbReference type="GO" id="GO:0044027">
    <property type="term" value="P:negative regulation of gene expression via chromosomal CpG island methylation"/>
    <property type="evidence" value="ECO:0007669"/>
    <property type="project" value="TreeGrafter"/>
</dbReference>
<keyword evidence="1 6" id="KW-0489">Methyltransferase</keyword>
<dbReference type="InterPro" id="IPR018117">
    <property type="entry name" value="C5_DNA_meth_AS"/>
</dbReference>
<dbReference type="Pfam" id="PF00145">
    <property type="entry name" value="DNA_methylase"/>
    <property type="match status" value="1"/>
</dbReference>
<evidence type="ECO:0000256" key="8">
    <source>
        <dbReference type="RuleBase" id="RU000417"/>
    </source>
</evidence>
<dbReference type="PROSITE" id="PS00094">
    <property type="entry name" value="C5_MTASE_1"/>
    <property type="match status" value="1"/>
</dbReference>
<reference evidence="9 10" key="1">
    <citation type="submission" date="2020-02" db="EMBL/GenBank/DDBJ databases">
        <authorList>
            <person name="Chaudhuri R."/>
        </authorList>
    </citation>
    <scope>NUCLEOTIDE SEQUENCE [LARGE SCALE GENOMIC DNA]</scope>
    <source>
        <strain evidence="9">SFB21</strain>
    </source>
</reference>
<dbReference type="EC" id="2.1.1.37" evidence="8"/>
<keyword evidence="3 6" id="KW-0949">S-adenosyl-L-methionine</keyword>
<dbReference type="GO" id="GO:0009307">
    <property type="term" value="P:DNA restriction-modification system"/>
    <property type="evidence" value="ECO:0007669"/>
    <property type="project" value="UniProtKB-KW"/>
</dbReference>
<evidence type="ECO:0000256" key="5">
    <source>
        <dbReference type="ARBA" id="ARBA00047422"/>
    </source>
</evidence>
<proteinExistence type="inferred from homology"/>
<evidence type="ECO:0000256" key="1">
    <source>
        <dbReference type="ARBA" id="ARBA00022603"/>
    </source>
</evidence>
<protein>
    <recommendedName>
        <fullName evidence="8">Cytosine-specific methyltransferase</fullName>
        <ecNumber evidence="8">2.1.1.37</ecNumber>
    </recommendedName>
</protein>
<dbReference type="GO" id="GO:0003886">
    <property type="term" value="F:DNA (cytosine-5-)-methyltransferase activity"/>
    <property type="evidence" value="ECO:0007669"/>
    <property type="project" value="UniProtKB-EC"/>
</dbReference>
<organism evidence="9 10">
    <name type="scientific">Acinetobacter bouvetii</name>
    <dbReference type="NCBI Taxonomy" id="202951"/>
    <lineage>
        <taxon>Bacteria</taxon>
        <taxon>Pseudomonadati</taxon>
        <taxon>Pseudomonadota</taxon>
        <taxon>Gammaproteobacteria</taxon>
        <taxon>Moraxellales</taxon>
        <taxon>Moraxellaceae</taxon>
        <taxon>Acinetobacter</taxon>
    </lineage>
</organism>
<comment type="similarity">
    <text evidence="6 7">Belongs to the class I-like SAM-binding methyltransferase superfamily. C5-methyltransferase family.</text>
</comment>
<evidence type="ECO:0000313" key="10">
    <source>
        <dbReference type="Proteomes" id="UP000489961"/>
    </source>
</evidence>
<dbReference type="RefSeq" id="WP_174560479.1">
    <property type="nucleotide sequence ID" value="NZ_CADDTS010000046.1"/>
</dbReference>
<dbReference type="InterPro" id="IPR001525">
    <property type="entry name" value="C5_MeTfrase"/>
</dbReference>
<evidence type="ECO:0000256" key="7">
    <source>
        <dbReference type="RuleBase" id="RU000416"/>
    </source>
</evidence>
<evidence type="ECO:0000256" key="6">
    <source>
        <dbReference type="PROSITE-ProRule" id="PRU01016"/>
    </source>
</evidence>
<dbReference type="NCBIfam" id="TIGR00675">
    <property type="entry name" value="dcm"/>
    <property type="match status" value="1"/>
</dbReference>
<evidence type="ECO:0000256" key="3">
    <source>
        <dbReference type="ARBA" id="ARBA00022691"/>
    </source>
</evidence>
<dbReference type="Proteomes" id="UP000489961">
    <property type="component" value="Unassembled WGS sequence"/>
</dbReference>
<feature type="active site" evidence="6">
    <location>
        <position position="78"/>
    </location>
</feature>
<keyword evidence="4" id="KW-0680">Restriction system</keyword>
<name>A0A811GCS4_9GAMM</name>
<accession>A0A811GCS4</accession>
<dbReference type="InterPro" id="IPR029063">
    <property type="entry name" value="SAM-dependent_MTases_sf"/>
</dbReference>
<evidence type="ECO:0000256" key="2">
    <source>
        <dbReference type="ARBA" id="ARBA00022679"/>
    </source>
</evidence>
<dbReference type="PANTHER" id="PTHR10629">
    <property type="entry name" value="CYTOSINE-SPECIFIC METHYLTRANSFERASE"/>
    <property type="match status" value="1"/>
</dbReference>
<dbReference type="Gene3D" id="3.90.120.10">
    <property type="entry name" value="DNA Methylase, subunit A, domain 2"/>
    <property type="match status" value="1"/>
</dbReference>
<dbReference type="PROSITE" id="PS51679">
    <property type="entry name" value="SAM_MT_C5"/>
    <property type="match status" value="1"/>
</dbReference>
<dbReference type="GO" id="GO:0032259">
    <property type="term" value="P:methylation"/>
    <property type="evidence" value="ECO:0007669"/>
    <property type="project" value="UniProtKB-KW"/>
</dbReference>
<gene>
    <name evidence="9" type="primary">haeIIIM</name>
    <name evidence="9" type="ORF">SFB21_2685</name>
</gene>
<comment type="catalytic activity">
    <reaction evidence="5 8">
        <text>a 2'-deoxycytidine in DNA + S-adenosyl-L-methionine = a 5-methyl-2'-deoxycytidine in DNA + S-adenosyl-L-homocysteine + H(+)</text>
        <dbReference type="Rhea" id="RHEA:13681"/>
        <dbReference type="Rhea" id="RHEA-COMP:11369"/>
        <dbReference type="Rhea" id="RHEA-COMP:11370"/>
        <dbReference type="ChEBI" id="CHEBI:15378"/>
        <dbReference type="ChEBI" id="CHEBI:57856"/>
        <dbReference type="ChEBI" id="CHEBI:59789"/>
        <dbReference type="ChEBI" id="CHEBI:85452"/>
        <dbReference type="ChEBI" id="CHEBI:85454"/>
        <dbReference type="EC" id="2.1.1.37"/>
    </reaction>
</comment>
<dbReference type="EMBL" id="CADDTS010000046">
    <property type="protein sequence ID" value="CAB1220980.1"/>
    <property type="molecule type" value="Genomic_DNA"/>
</dbReference>
<dbReference type="GO" id="GO:0003677">
    <property type="term" value="F:DNA binding"/>
    <property type="evidence" value="ECO:0007669"/>
    <property type="project" value="TreeGrafter"/>
</dbReference>
<keyword evidence="2 6" id="KW-0808">Transferase</keyword>
<evidence type="ECO:0000313" key="9">
    <source>
        <dbReference type="EMBL" id="CAB1220980.1"/>
    </source>
</evidence>
<evidence type="ECO:0000256" key="4">
    <source>
        <dbReference type="ARBA" id="ARBA00022747"/>
    </source>
</evidence>
<dbReference type="PANTHER" id="PTHR10629:SF52">
    <property type="entry name" value="DNA (CYTOSINE-5)-METHYLTRANSFERASE 1"/>
    <property type="match status" value="1"/>
</dbReference>
<sequence length="361" mass="40938">MNSIDLFSGAGGLLIAKKNLGCNILFANEIDDACAITHRHNFKDIPLIHKDIKDLKIDEIKQYVGDKEVDLVVGGPPCQGFSMFGKRRFVNTQGYDPKQDPRNHLVYEYIRIVEETQPKFFFMENVKGFMSLDNGLFVQEVIKTFQKLGYNDIWCEVVCAADYGVPQKRHRMFMIGNRLGINFEAPKKTHSDKDPNLLPYTTVGEAILDIADLNEKDIPNHIALAHKPLVAERMGYVPEGGKLDLNTLPEHLQNATRKDSKTGKVANYSHVYKRLDRNKPSTTMVPGHNAFPIHPTLNRTLTPREAARIQTFPDTLEFFGTRQQQCIQAGNAVPPKMAEPFFKKINEYIEEYNKGKVGDES</sequence>
<dbReference type="SUPFAM" id="SSF53335">
    <property type="entry name" value="S-adenosyl-L-methionine-dependent methyltransferases"/>
    <property type="match status" value="1"/>
</dbReference>
<dbReference type="AlphaFoldDB" id="A0A811GCS4"/>
<dbReference type="InterPro" id="IPR050390">
    <property type="entry name" value="C5-Methyltransferase"/>
</dbReference>
<dbReference type="PRINTS" id="PR00105">
    <property type="entry name" value="C5METTRFRASE"/>
</dbReference>
<comment type="caution">
    <text evidence="9">The sequence shown here is derived from an EMBL/GenBank/DDBJ whole genome shotgun (WGS) entry which is preliminary data.</text>
</comment>
<dbReference type="Gene3D" id="3.40.50.150">
    <property type="entry name" value="Vaccinia Virus protein VP39"/>
    <property type="match status" value="1"/>
</dbReference>